<accession>A0A9R1WRH0</accession>
<evidence type="ECO:0000313" key="4">
    <source>
        <dbReference type="Proteomes" id="UP000235145"/>
    </source>
</evidence>
<organism evidence="3 4">
    <name type="scientific">Lactuca sativa</name>
    <name type="common">Garden lettuce</name>
    <dbReference type="NCBI Taxonomy" id="4236"/>
    <lineage>
        <taxon>Eukaryota</taxon>
        <taxon>Viridiplantae</taxon>
        <taxon>Streptophyta</taxon>
        <taxon>Embryophyta</taxon>
        <taxon>Tracheophyta</taxon>
        <taxon>Spermatophyta</taxon>
        <taxon>Magnoliopsida</taxon>
        <taxon>eudicotyledons</taxon>
        <taxon>Gunneridae</taxon>
        <taxon>Pentapetalae</taxon>
        <taxon>asterids</taxon>
        <taxon>campanulids</taxon>
        <taxon>Asterales</taxon>
        <taxon>Asteraceae</taxon>
        <taxon>Cichorioideae</taxon>
        <taxon>Cichorieae</taxon>
        <taxon>Lactucinae</taxon>
        <taxon>Lactuca</taxon>
    </lineage>
</organism>
<proteinExistence type="predicted"/>
<dbReference type="AlphaFoldDB" id="A0A9R1WRH0"/>
<dbReference type="Proteomes" id="UP000235145">
    <property type="component" value="Unassembled WGS sequence"/>
</dbReference>
<reference evidence="3 4" key="1">
    <citation type="journal article" date="2017" name="Nat. Commun.">
        <title>Genome assembly with in vitro proximity ligation data and whole-genome triplication in lettuce.</title>
        <authorList>
            <person name="Reyes-Chin-Wo S."/>
            <person name="Wang Z."/>
            <person name="Yang X."/>
            <person name="Kozik A."/>
            <person name="Arikit S."/>
            <person name="Song C."/>
            <person name="Xia L."/>
            <person name="Froenicke L."/>
            <person name="Lavelle D.O."/>
            <person name="Truco M.J."/>
            <person name="Xia R."/>
            <person name="Zhu S."/>
            <person name="Xu C."/>
            <person name="Xu H."/>
            <person name="Xu X."/>
            <person name="Cox K."/>
            <person name="Korf I."/>
            <person name="Meyers B.C."/>
            <person name="Michelmore R.W."/>
        </authorList>
    </citation>
    <scope>NUCLEOTIDE SEQUENCE [LARGE SCALE GENOMIC DNA]</scope>
    <source>
        <strain evidence="4">cv. Salinas</strain>
        <tissue evidence="3">Seedlings</tissue>
    </source>
</reference>
<feature type="domain" description="HAT C-terminal dimerisation" evidence="2">
    <location>
        <begin position="69"/>
        <end position="137"/>
    </location>
</feature>
<sequence>MLRAGRRLCYGPEGVVMRTRRSGPGKAYVFKEASTSSGGSSGRSNASMPNEGTPLESESVHNVQGGGMHSFNALEWWNMHKLKYRVLSRMAMDVLAVPISTVASDSTFSAGGRVIDPYRSLLAPDTVQMLICGGDWIRQMYGIKKKLKVPFQMKVFFGILALMHCDYEVEPVNGFSILQVLQVNSYYTRESDAAYSALPQKGAAFFPPKMPVPPSGPSKHHNSILRLRFIPTTVVDSLKRLFLKHFFLHLRSGRNLREKPVSYRKKEGAARPGKRSTLWCARSSQV</sequence>
<keyword evidence="4" id="KW-1185">Reference proteome</keyword>
<evidence type="ECO:0000256" key="1">
    <source>
        <dbReference type="SAM" id="MobiDB-lite"/>
    </source>
</evidence>
<dbReference type="PANTHER" id="PTHR23272:SF185">
    <property type="entry name" value="ZINC FINGER BED DOMAIN-CONTAINING PROTEIN RICESLEEPER 2-LIKE"/>
    <property type="match status" value="1"/>
</dbReference>
<dbReference type="GO" id="GO:0046983">
    <property type="term" value="F:protein dimerization activity"/>
    <property type="evidence" value="ECO:0007669"/>
    <property type="project" value="InterPro"/>
</dbReference>
<dbReference type="SUPFAM" id="SSF53098">
    <property type="entry name" value="Ribonuclease H-like"/>
    <property type="match status" value="1"/>
</dbReference>
<dbReference type="InterPro" id="IPR008906">
    <property type="entry name" value="HATC_C_dom"/>
</dbReference>
<comment type="caution">
    <text evidence="3">The sequence shown here is derived from an EMBL/GenBank/DDBJ whole genome shotgun (WGS) entry which is preliminary data.</text>
</comment>
<evidence type="ECO:0000313" key="3">
    <source>
        <dbReference type="EMBL" id="KAJ0227351.1"/>
    </source>
</evidence>
<dbReference type="PANTHER" id="PTHR23272">
    <property type="entry name" value="BED FINGER-RELATED"/>
    <property type="match status" value="1"/>
</dbReference>
<dbReference type="InterPro" id="IPR012337">
    <property type="entry name" value="RNaseH-like_sf"/>
</dbReference>
<dbReference type="EMBL" id="NBSK02000001">
    <property type="protein sequence ID" value="KAJ0227351.1"/>
    <property type="molecule type" value="Genomic_DNA"/>
</dbReference>
<dbReference type="Pfam" id="PF05699">
    <property type="entry name" value="Dimer_Tnp_hAT"/>
    <property type="match status" value="1"/>
</dbReference>
<evidence type="ECO:0000259" key="2">
    <source>
        <dbReference type="Pfam" id="PF05699"/>
    </source>
</evidence>
<gene>
    <name evidence="3" type="ORF">LSAT_V11C100019670</name>
</gene>
<protein>
    <recommendedName>
        <fullName evidence="2">HAT C-terminal dimerisation domain-containing protein</fullName>
    </recommendedName>
</protein>
<feature type="region of interest" description="Disordered" evidence="1">
    <location>
        <begin position="31"/>
        <end position="61"/>
    </location>
</feature>
<name>A0A9R1WRH0_LACSA</name>
<feature type="compositionally biased region" description="Low complexity" evidence="1">
    <location>
        <begin position="34"/>
        <end position="47"/>
    </location>
</feature>